<evidence type="ECO:0000256" key="1">
    <source>
        <dbReference type="ARBA" id="ARBA00006271"/>
    </source>
</evidence>
<organism evidence="11 12">
    <name type="scientific">Methanorbis furvi</name>
    <dbReference type="NCBI Taxonomy" id="3028299"/>
    <lineage>
        <taxon>Archaea</taxon>
        <taxon>Methanobacteriati</taxon>
        <taxon>Methanobacteriota</taxon>
        <taxon>Stenosarchaea group</taxon>
        <taxon>Methanomicrobia</taxon>
        <taxon>Methanomicrobiales</taxon>
        <taxon>Methanocorpusculaceae</taxon>
        <taxon>Methanorbis</taxon>
    </lineage>
</organism>
<keyword evidence="6 7" id="KW-0234">DNA repair</keyword>
<evidence type="ECO:0000256" key="7">
    <source>
        <dbReference type="HAMAP-Rule" id="MF_00096"/>
    </source>
</evidence>
<keyword evidence="5 7" id="KW-0238">DNA-binding</keyword>
<dbReference type="InterPro" id="IPR007695">
    <property type="entry name" value="DNA_mismatch_repair_MutS-lik_N"/>
</dbReference>
<dbReference type="InterPro" id="IPR045076">
    <property type="entry name" value="MutS"/>
</dbReference>
<evidence type="ECO:0000313" key="11">
    <source>
        <dbReference type="EMBL" id="MDV0441225.1"/>
    </source>
</evidence>
<gene>
    <name evidence="7 11" type="primary">mutS</name>
    <name evidence="11" type="ORF">McpAg1_04050</name>
</gene>
<dbReference type="SUPFAM" id="SSF52540">
    <property type="entry name" value="P-loop containing nucleoside triphosphate hydrolases"/>
    <property type="match status" value="1"/>
</dbReference>
<dbReference type="InterPro" id="IPR016151">
    <property type="entry name" value="DNA_mismatch_repair_MutS_N"/>
</dbReference>
<evidence type="ECO:0000256" key="2">
    <source>
        <dbReference type="ARBA" id="ARBA00022741"/>
    </source>
</evidence>
<dbReference type="Proteomes" id="UP001273136">
    <property type="component" value="Unassembled WGS sequence"/>
</dbReference>
<dbReference type="SUPFAM" id="SSF55271">
    <property type="entry name" value="DNA repair protein MutS, domain I"/>
    <property type="match status" value="1"/>
</dbReference>
<dbReference type="Gene3D" id="3.40.50.300">
    <property type="entry name" value="P-loop containing nucleotide triphosphate hydrolases"/>
    <property type="match status" value="1"/>
</dbReference>
<dbReference type="Gene3D" id="3.30.420.110">
    <property type="entry name" value="MutS, connector domain"/>
    <property type="match status" value="1"/>
</dbReference>
<dbReference type="PANTHER" id="PTHR11361">
    <property type="entry name" value="DNA MISMATCH REPAIR PROTEIN MUTS FAMILY MEMBER"/>
    <property type="match status" value="1"/>
</dbReference>
<dbReference type="Pfam" id="PF00488">
    <property type="entry name" value="MutS_V"/>
    <property type="match status" value="1"/>
</dbReference>
<dbReference type="GO" id="GO:0140664">
    <property type="term" value="F:ATP-dependent DNA damage sensor activity"/>
    <property type="evidence" value="ECO:0007669"/>
    <property type="project" value="InterPro"/>
</dbReference>
<dbReference type="InterPro" id="IPR005748">
    <property type="entry name" value="DNA_mismatch_repair_MutS"/>
</dbReference>
<dbReference type="SMART" id="SM00534">
    <property type="entry name" value="MUTSac"/>
    <property type="match status" value="1"/>
</dbReference>
<evidence type="ECO:0000256" key="8">
    <source>
        <dbReference type="NCBIfam" id="TIGR01070"/>
    </source>
</evidence>
<keyword evidence="12" id="KW-1185">Reference proteome</keyword>
<dbReference type="Pfam" id="PF05188">
    <property type="entry name" value="MutS_II"/>
    <property type="match status" value="1"/>
</dbReference>
<dbReference type="Gene3D" id="3.40.1170.10">
    <property type="entry name" value="DNA repair protein MutS, domain I"/>
    <property type="match status" value="1"/>
</dbReference>
<dbReference type="AlphaFoldDB" id="A0AAE4MBU2"/>
<dbReference type="PIRSF" id="PIRSF037677">
    <property type="entry name" value="DNA_mis_repair_Msh6"/>
    <property type="match status" value="1"/>
</dbReference>
<dbReference type="GO" id="GO:0030983">
    <property type="term" value="F:mismatched DNA binding"/>
    <property type="evidence" value="ECO:0007669"/>
    <property type="project" value="InterPro"/>
</dbReference>
<dbReference type="InterPro" id="IPR017261">
    <property type="entry name" value="DNA_mismatch_repair_MutS/MSH"/>
</dbReference>
<keyword evidence="3 7" id="KW-0227">DNA damage</keyword>
<evidence type="ECO:0000259" key="10">
    <source>
        <dbReference type="PROSITE" id="PS00486"/>
    </source>
</evidence>
<keyword evidence="4 7" id="KW-0067">ATP-binding</keyword>
<comment type="function">
    <text evidence="7">This protein is involved in the repair of mismatches in DNA. It is possible that it carries out the mismatch recognition step. This protein has a weak ATPase activity.</text>
</comment>
<evidence type="ECO:0000256" key="6">
    <source>
        <dbReference type="ARBA" id="ARBA00023204"/>
    </source>
</evidence>
<comment type="similarity">
    <text evidence="1 7 9">Belongs to the DNA mismatch repair MutS family.</text>
</comment>
<dbReference type="HAMAP" id="MF_00096">
    <property type="entry name" value="MutS"/>
    <property type="match status" value="1"/>
</dbReference>
<feature type="domain" description="DNA mismatch repair proteins mutS family" evidence="10">
    <location>
        <begin position="696"/>
        <end position="712"/>
    </location>
</feature>
<protein>
    <recommendedName>
        <fullName evidence="7 8">DNA mismatch repair protein MutS</fullName>
    </recommendedName>
</protein>
<evidence type="ECO:0000313" key="12">
    <source>
        <dbReference type="Proteomes" id="UP001273136"/>
    </source>
</evidence>
<keyword evidence="2 7" id="KW-0547">Nucleotide-binding</keyword>
<reference evidence="11" key="1">
    <citation type="submission" date="2023-06" db="EMBL/GenBank/DDBJ databases">
        <title>Genome sequence of Methancorpusculaceae sp. Ag1.</title>
        <authorList>
            <person name="Protasov E."/>
            <person name="Platt K."/>
            <person name="Poehlein A."/>
            <person name="Daniel R."/>
            <person name="Brune A."/>
        </authorList>
    </citation>
    <scope>NUCLEOTIDE SEQUENCE</scope>
    <source>
        <strain evidence="11">Ag1</strain>
    </source>
</reference>
<dbReference type="PANTHER" id="PTHR11361:SF34">
    <property type="entry name" value="DNA MISMATCH REPAIR PROTEIN MSH1, MITOCHONDRIAL"/>
    <property type="match status" value="1"/>
</dbReference>
<dbReference type="GO" id="GO:0006298">
    <property type="term" value="P:mismatch repair"/>
    <property type="evidence" value="ECO:0007669"/>
    <property type="project" value="UniProtKB-UniRule"/>
</dbReference>
<dbReference type="InterPro" id="IPR007861">
    <property type="entry name" value="DNA_mismatch_repair_MutS_clamp"/>
</dbReference>
<proteinExistence type="inferred from homology"/>
<dbReference type="GO" id="GO:0005524">
    <property type="term" value="F:ATP binding"/>
    <property type="evidence" value="ECO:0007669"/>
    <property type="project" value="UniProtKB-UniRule"/>
</dbReference>
<dbReference type="SMART" id="SM00533">
    <property type="entry name" value="MUTSd"/>
    <property type="match status" value="1"/>
</dbReference>
<dbReference type="InterPro" id="IPR007860">
    <property type="entry name" value="DNA_mmatch_repair_MutS_con_dom"/>
</dbReference>
<dbReference type="FunFam" id="3.40.50.300:FF:000870">
    <property type="entry name" value="MutS protein homolog 4"/>
    <property type="match status" value="1"/>
</dbReference>
<dbReference type="FunFam" id="3.40.1170.10:FF:000001">
    <property type="entry name" value="DNA mismatch repair protein MutS"/>
    <property type="match status" value="1"/>
</dbReference>
<comment type="caution">
    <text evidence="7">Lacks conserved residue(s) required for the propagation of feature annotation.</text>
</comment>
<dbReference type="EMBL" id="JAWDKA010000002">
    <property type="protein sequence ID" value="MDV0441225.1"/>
    <property type="molecule type" value="Genomic_DNA"/>
</dbReference>
<evidence type="ECO:0000256" key="3">
    <source>
        <dbReference type="ARBA" id="ARBA00022763"/>
    </source>
</evidence>
<dbReference type="InterPro" id="IPR027417">
    <property type="entry name" value="P-loop_NTPase"/>
</dbReference>
<dbReference type="CDD" id="cd03284">
    <property type="entry name" value="ABC_MutS1"/>
    <property type="match status" value="1"/>
</dbReference>
<accession>A0AAE4MBU2</accession>
<dbReference type="PROSITE" id="PS00486">
    <property type="entry name" value="DNA_MISMATCH_REPAIR_2"/>
    <property type="match status" value="1"/>
</dbReference>
<dbReference type="SUPFAM" id="SSF48334">
    <property type="entry name" value="DNA repair protein MutS, domain III"/>
    <property type="match status" value="1"/>
</dbReference>
<dbReference type="Pfam" id="PF01624">
    <property type="entry name" value="MutS_I"/>
    <property type="match status" value="1"/>
</dbReference>
<dbReference type="InterPro" id="IPR007696">
    <property type="entry name" value="DNA_mismatch_repair_MutS_core"/>
</dbReference>
<dbReference type="InterPro" id="IPR000432">
    <property type="entry name" value="DNA_mismatch_repair_MutS_C"/>
</dbReference>
<dbReference type="Pfam" id="PF05192">
    <property type="entry name" value="MutS_III"/>
    <property type="match status" value="1"/>
</dbReference>
<dbReference type="InterPro" id="IPR036187">
    <property type="entry name" value="DNA_mismatch_repair_MutS_sf"/>
</dbReference>
<dbReference type="NCBIfam" id="TIGR01070">
    <property type="entry name" value="mutS1"/>
    <property type="match status" value="1"/>
</dbReference>
<dbReference type="RefSeq" id="WP_338093618.1">
    <property type="nucleotide sequence ID" value="NZ_JAWDKA010000002.1"/>
</dbReference>
<sequence length="870" mass="95201">MVPPKKLTPAMEQVRTFKEQYPDCVLFMRMGDFYETFWEDAEICARELDIVQTTRSKDPDGNQIPLAGIPYHALDLYLPRMIRKGYKVAICEQVEDPKTAKGCVKRDVVRVVTPGTAIDTGIVDGSAAHYLMALSVDAKKKSCGLAFLDITTGEFFVKDIASEENHASLATEIERYTPAEILVPQGVSSDLISFLAGTGRVLTPGRSGLFADGETVLSEAFGVATLEGFDCADSPLCISAAGAALRYAKETQKTALPHISGFSRRHANNAMVLDAITLRNLEILSPLRGDRNDTTLFGFLNRTKTPMGSRTLRSVVTVPLVDPAAINRRLDAVEFFNNRPVLCGTLGTVLAKVADIERIAGRIAYGNASPRDLLSLASTVVRLPEIGESVGEASGLLAEQIAKIPDFTGVADLINAAIIDDPPAVYRNGNVIRAGYNADLDELRDVLANGRGWIAELQQTERDRTGIKSLKIAYNNIFGYYIEVTKANLDKVPPEYERKQTTVNGERFTLPALREREALMAQADSRILALEVALYESLIETLRSYVPAFKETAEAVGTIDMIASFAELASANRYVRPEFSKGEDLLIRDGRHPIVENSVPGGYVPNDTEMNASGDQILILTGANMAGKSTYMRSVALICIMAQIGSFVPARYAKVGIVDRIFTRVGASDDLAGGQSTFMVEMLELANILNNATNKSLILLDEIGRGTSTVDGYAIARAVLEYLHGKGAAGPRTLFATHFHQLIGMEQELRRVRNYHFAVKEDQYDITFLRKLIPGATDRSYGIHVARIAGVPKKVLTRAEAVLDQALREDAGSGGKKYYTQMLLVDTASESLTPAVSAVEERVREANLNEMTPMQALMFVNELKSMMERK</sequence>
<evidence type="ECO:0000256" key="4">
    <source>
        <dbReference type="ARBA" id="ARBA00022840"/>
    </source>
</evidence>
<dbReference type="Gene3D" id="1.10.1420.10">
    <property type="match status" value="2"/>
</dbReference>
<dbReference type="InterPro" id="IPR036678">
    <property type="entry name" value="MutS_con_dom_sf"/>
</dbReference>
<dbReference type="NCBIfam" id="NF003810">
    <property type="entry name" value="PRK05399.1"/>
    <property type="match status" value="1"/>
</dbReference>
<dbReference type="Pfam" id="PF05190">
    <property type="entry name" value="MutS_IV"/>
    <property type="match status" value="1"/>
</dbReference>
<dbReference type="GO" id="GO:0003684">
    <property type="term" value="F:damaged DNA binding"/>
    <property type="evidence" value="ECO:0007669"/>
    <property type="project" value="UniProtKB-UniRule"/>
</dbReference>
<comment type="caution">
    <text evidence="11">The sequence shown here is derived from an EMBL/GenBank/DDBJ whole genome shotgun (WGS) entry which is preliminary data.</text>
</comment>
<name>A0AAE4MBU2_9EURY</name>
<dbReference type="SUPFAM" id="SSF53150">
    <property type="entry name" value="DNA repair protein MutS, domain II"/>
    <property type="match status" value="1"/>
</dbReference>
<evidence type="ECO:0000256" key="5">
    <source>
        <dbReference type="ARBA" id="ARBA00023125"/>
    </source>
</evidence>
<evidence type="ECO:0000256" key="9">
    <source>
        <dbReference type="RuleBase" id="RU003756"/>
    </source>
</evidence>